<evidence type="ECO:0000313" key="1">
    <source>
        <dbReference type="EMBL" id="WTU42137.1"/>
    </source>
</evidence>
<reference evidence="1" key="1">
    <citation type="submission" date="2022-10" db="EMBL/GenBank/DDBJ databases">
        <title>The complete genomes of actinobacterial strains from the NBC collection.</title>
        <authorList>
            <person name="Joergensen T.S."/>
            <person name="Alvarez Arevalo M."/>
            <person name="Sterndorff E.B."/>
            <person name="Faurdal D."/>
            <person name="Vuksanovic O."/>
            <person name="Mourched A.-S."/>
            <person name="Charusanti P."/>
            <person name="Shaw S."/>
            <person name="Blin K."/>
            <person name="Weber T."/>
        </authorList>
    </citation>
    <scope>NUCLEOTIDE SEQUENCE</scope>
    <source>
        <strain evidence="1">NBC_00060</strain>
    </source>
</reference>
<proteinExistence type="predicted"/>
<protein>
    <submittedName>
        <fullName evidence="1">Uncharacterized protein</fullName>
    </submittedName>
</protein>
<dbReference type="AlphaFoldDB" id="A0AAU2H454"/>
<accession>A0AAU2H454</accession>
<name>A0AAU2H454_9ACTN</name>
<dbReference type="EMBL" id="CP108253">
    <property type="protein sequence ID" value="WTU42137.1"/>
    <property type="molecule type" value="Genomic_DNA"/>
</dbReference>
<gene>
    <name evidence="1" type="ORF">OHV25_22460</name>
</gene>
<organism evidence="1">
    <name type="scientific">Streptomyces sp. NBC_00060</name>
    <dbReference type="NCBI Taxonomy" id="2975636"/>
    <lineage>
        <taxon>Bacteria</taxon>
        <taxon>Bacillati</taxon>
        <taxon>Actinomycetota</taxon>
        <taxon>Actinomycetes</taxon>
        <taxon>Kitasatosporales</taxon>
        <taxon>Streptomycetaceae</taxon>
        <taxon>Streptomyces</taxon>
    </lineage>
</organism>
<sequence length="165" mass="17724">MGEAVEAVHYVVPQGDGWPEGHRADRAHEVDMAVQLVMASGAALVLSWSMNGVDEGLEIQLRTSGEPDAQLPGDVIDVSSHVDWGRFLGESIVSVSPAWHIPNEGSSEMPWAFRFEFFNRSSLVVALGEAEGAGFTYMPDALVVIFDKNLAVGYQIPASATSSYG</sequence>